<sequence>MSGLVKILFGQSECVAFKEVILPTFTRFLKKCYTVQECQDQVLPDSFEFFGLVGLKEHDGVEIHRIEDNWSIEEDYMKTVAPQSKPMLKSNYCATSTDRWTTKSTTKMSQTIPAIKFRPPWNSTKPIGVNTSSTNSPNMPSTSHTALNSEKCNINPSSKSGPPSHGPTLPVSRAQTPGSIPSMDGGTSLSASLGPTHIAAPTEPVNTDATALGACDLDG</sequence>
<name>A0A0D2LRU5_HYPSF</name>
<gene>
    <name evidence="2" type="ORF">HYPSUDRAFT_209434</name>
</gene>
<protein>
    <submittedName>
        <fullName evidence="2">Uncharacterized protein</fullName>
    </submittedName>
</protein>
<accession>A0A0D2LRU5</accession>
<reference evidence="3" key="1">
    <citation type="submission" date="2014-04" db="EMBL/GenBank/DDBJ databases">
        <title>Evolutionary Origins and Diversification of the Mycorrhizal Mutualists.</title>
        <authorList>
            <consortium name="DOE Joint Genome Institute"/>
            <consortium name="Mycorrhizal Genomics Consortium"/>
            <person name="Kohler A."/>
            <person name="Kuo A."/>
            <person name="Nagy L.G."/>
            <person name="Floudas D."/>
            <person name="Copeland A."/>
            <person name="Barry K.W."/>
            <person name="Cichocki N."/>
            <person name="Veneault-Fourrey C."/>
            <person name="LaButti K."/>
            <person name="Lindquist E.A."/>
            <person name="Lipzen A."/>
            <person name="Lundell T."/>
            <person name="Morin E."/>
            <person name="Murat C."/>
            <person name="Riley R."/>
            <person name="Ohm R."/>
            <person name="Sun H."/>
            <person name="Tunlid A."/>
            <person name="Henrissat B."/>
            <person name="Grigoriev I.V."/>
            <person name="Hibbett D.S."/>
            <person name="Martin F."/>
        </authorList>
    </citation>
    <scope>NUCLEOTIDE SEQUENCE [LARGE SCALE GENOMIC DNA]</scope>
    <source>
        <strain evidence="3">FD-334 SS-4</strain>
    </source>
</reference>
<evidence type="ECO:0000313" key="2">
    <source>
        <dbReference type="EMBL" id="KJA13553.1"/>
    </source>
</evidence>
<feature type="compositionally biased region" description="Low complexity" evidence="1">
    <location>
        <begin position="130"/>
        <end position="143"/>
    </location>
</feature>
<dbReference type="Proteomes" id="UP000054270">
    <property type="component" value="Unassembled WGS sequence"/>
</dbReference>
<evidence type="ECO:0000256" key="1">
    <source>
        <dbReference type="SAM" id="MobiDB-lite"/>
    </source>
</evidence>
<dbReference type="AlphaFoldDB" id="A0A0D2LRU5"/>
<keyword evidence="3" id="KW-1185">Reference proteome</keyword>
<dbReference type="OrthoDB" id="3033067at2759"/>
<evidence type="ECO:0000313" key="3">
    <source>
        <dbReference type="Proteomes" id="UP000054270"/>
    </source>
</evidence>
<feature type="region of interest" description="Disordered" evidence="1">
    <location>
        <begin position="117"/>
        <end position="205"/>
    </location>
</feature>
<dbReference type="EMBL" id="KN817731">
    <property type="protein sequence ID" value="KJA13553.1"/>
    <property type="molecule type" value="Genomic_DNA"/>
</dbReference>
<feature type="compositionally biased region" description="Polar residues" evidence="1">
    <location>
        <begin position="173"/>
        <end position="193"/>
    </location>
</feature>
<feature type="compositionally biased region" description="Low complexity" evidence="1">
    <location>
        <begin position="156"/>
        <end position="167"/>
    </location>
</feature>
<organism evidence="2 3">
    <name type="scientific">Hypholoma sublateritium (strain FD-334 SS-4)</name>
    <dbReference type="NCBI Taxonomy" id="945553"/>
    <lineage>
        <taxon>Eukaryota</taxon>
        <taxon>Fungi</taxon>
        <taxon>Dikarya</taxon>
        <taxon>Basidiomycota</taxon>
        <taxon>Agaricomycotina</taxon>
        <taxon>Agaricomycetes</taxon>
        <taxon>Agaricomycetidae</taxon>
        <taxon>Agaricales</taxon>
        <taxon>Agaricineae</taxon>
        <taxon>Strophariaceae</taxon>
        <taxon>Hypholoma</taxon>
    </lineage>
</organism>
<feature type="compositionally biased region" description="Polar residues" evidence="1">
    <location>
        <begin position="144"/>
        <end position="155"/>
    </location>
</feature>
<proteinExistence type="predicted"/>